<organism evidence="2 3">
    <name type="scientific">Hibiscus sabdariffa</name>
    <name type="common">roselle</name>
    <dbReference type="NCBI Taxonomy" id="183260"/>
    <lineage>
        <taxon>Eukaryota</taxon>
        <taxon>Viridiplantae</taxon>
        <taxon>Streptophyta</taxon>
        <taxon>Embryophyta</taxon>
        <taxon>Tracheophyta</taxon>
        <taxon>Spermatophyta</taxon>
        <taxon>Magnoliopsida</taxon>
        <taxon>eudicotyledons</taxon>
        <taxon>Gunneridae</taxon>
        <taxon>Pentapetalae</taxon>
        <taxon>rosids</taxon>
        <taxon>malvids</taxon>
        <taxon>Malvales</taxon>
        <taxon>Malvaceae</taxon>
        <taxon>Malvoideae</taxon>
        <taxon>Hibiscus</taxon>
    </lineage>
</organism>
<proteinExistence type="predicted"/>
<dbReference type="EMBL" id="JBBPBM010000007">
    <property type="protein sequence ID" value="KAK8575235.1"/>
    <property type="molecule type" value="Genomic_DNA"/>
</dbReference>
<evidence type="ECO:0000313" key="3">
    <source>
        <dbReference type="Proteomes" id="UP001472677"/>
    </source>
</evidence>
<accession>A0ABR2FA73</accession>
<feature type="compositionally biased region" description="Basic and acidic residues" evidence="1">
    <location>
        <begin position="33"/>
        <end position="44"/>
    </location>
</feature>
<name>A0ABR2FA73_9ROSI</name>
<evidence type="ECO:0000313" key="2">
    <source>
        <dbReference type="EMBL" id="KAK8575235.1"/>
    </source>
</evidence>
<reference evidence="2 3" key="1">
    <citation type="journal article" date="2024" name="G3 (Bethesda)">
        <title>Genome assembly of Hibiscus sabdariffa L. provides insights into metabolisms of medicinal natural products.</title>
        <authorList>
            <person name="Kim T."/>
        </authorList>
    </citation>
    <scope>NUCLEOTIDE SEQUENCE [LARGE SCALE GENOMIC DNA]</scope>
    <source>
        <strain evidence="2">TK-2024</strain>
        <tissue evidence="2">Old leaves</tissue>
    </source>
</reference>
<evidence type="ECO:0000256" key="1">
    <source>
        <dbReference type="SAM" id="MobiDB-lite"/>
    </source>
</evidence>
<feature type="region of interest" description="Disordered" evidence="1">
    <location>
        <begin position="1"/>
        <end position="52"/>
    </location>
</feature>
<comment type="caution">
    <text evidence="2">The sequence shown here is derived from an EMBL/GenBank/DDBJ whole genome shotgun (WGS) entry which is preliminary data.</text>
</comment>
<gene>
    <name evidence="2" type="ORF">V6N12_062911</name>
</gene>
<dbReference type="Proteomes" id="UP001472677">
    <property type="component" value="Unassembled WGS sequence"/>
</dbReference>
<feature type="compositionally biased region" description="Polar residues" evidence="1">
    <location>
        <begin position="18"/>
        <end position="30"/>
    </location>
</feature>
<sequence>MGDENKLAPKMSHAIIVASTSGKDASNGSASAEKAKNDEKESHEASSTTIEDIGYASNSSLLQVQKSTLVREDLKLVIEQEMESSDRVSMATNMSDFYNSINGGLTGDLGINHLHDA</sequence>
<keyword evidence="3" id="KW-1185">Reference proteome</keyword>
<protein>
    <submittedName>
        <fullName evidence="2">Uncharacterized protein</fullName>
    </submittedName>
</protein>